<comment type="caution">
    <text evidence="2">The sequence shown here is derived from an EMBL/GenBank/DDBJ whole genome shotgun (WGS) entry which is preliminary data.</text>
</comment>
<gene>
    <name evidence="2" type="ORF">PENTCL1PPCAC_16838</name>
</gene>
<sequence>EEGEKSEEVTNPWLMPEQNTDTVIALPKWRVTPVESVDHPDMAYGCQSQMKDIQERRQSTSMRAFYNPYEPSSHFDEPDFLTDVEPEASDVGLRLEPIIIPIEPVPYEEEEEDVIIPTEPPSPDSPAEPDSIEEGGAEPVINDHLKALLNGLKTKGLLHEGSEDPPLVNPYSVHPPRLQPVMIPTSSAFFQEQPHHPINRLPSSRMRPIPFPGQAPPQMAVI</sequence>
<feature type="region of interest" description="Disordered" evidence="1">
    <location>
        <begin position="199"/>
        <end position="222"/>
    </location>
</feature>
<evidence type="ECO:0000256" key="1">
    <source>
        <dbReference type="SAM" id="MobiDB-lite"/>
    </source>
</evidence>
<name>A0AAV5TJQ9_9BILA</name>
<evidence type="ECO:0000313" key="3">
    <source>
        <dbReference type="Proteomes" id="UP001432027"/>
    </source>
</evidence>
<dbReference type="Proteomes" id="UP001432027">
    <property type="component" value="Unassembled WGS sequence"/>
</dbReference>
<dbReference type="AlphaFoldDB" id="A0AAV5TJQ9"/>
<protein>
    <submittedName>
        <fullName evidence="2">Uncharacterized protein</fullName>
    </submittedName>
</protein>
<dbReference type="EMBL" id="BTSX01000004">
    <property type="protein sequence ID" value="GMS94663.1"/>
    <property type="molecule type" value="Genomic_DNA"/>
</dbReference>
<organism evidence="2 3">
    <name type="scientific">Pristionchus entomophagus</name>
    <dbReference type="NCBI Taxonomy" id="358040"/>
    <lineage>
        <taxon>Eukaryota</taxon>
        <taxon>Metazoa</taxon>
        <taxon>Ecdysozoa</taxon>
        <taxon>Nematoda</taxon>
        <taxon>Chromadorea</taxon>
        <taxon>Rhabditida</taxon>
        <taxon>Rhabditina</taxon>
        <taxon>Diplogasteromorpha</taxon>
        <taxon>Diplogasteroidea</taxon>
        <taxon>Neodiplogasteridae</taxon>
        <taxon>Pristionchus</taxon>
    </lineage>
</organism>
<reference evidence="2" key="1">
    <citation type="submission" date="2023-10" db="EMBL/GenBank/DDBJ databases">
        <title>Genome assembly of Pristionchus species.</title>
        <authorList>
            <person name="Yoshida K."/>
            <person name="Sommer R.J."/>
        </authorList>
    </citation>
    <scope>NUCLEOTIDE SEQUENCE</scope>
    <source>
        <strain evidence="2">RS0144</strain>
    </source>
</reference>
<feature type="non-terminal residue" evidence="2">
    <location>
        <position position="222"/>
    </location>
</feature>
<accession>A0AAV5TJQ9</accession>
<keyword evidence="3" id="KW-1185">Reference proteome</keyword>
<evidence type="ECO:0000313" key="2">
    <source>
        <dbReference type="EMBL" id="GMS94663.1"/>
    </source>
</evidence>
<proteinExistence type="predicted"/>
<feature type="non-terminal residue" evidence="2">
    <location>
        <position position="1"/>
    </location>
</feature>